<feature type="compositionally biased region" description="Low complexity" evidence="1">
    <location>
        <begin position="758"/>
        <end position="781"/>
    </location>
</feature>
<feature type="region of interest" description="Disordered" evidence="1">
    <location>
        <begin position="711"/>
        <end position="821"/>
    </location>
</feature>
<comment type="caution">
    <text evidence="2">The sequence shown here is derived from an EMBL/GenBank/DDBJ whole genome shotgun (WGS) entry which is preliminary data.</text>
</comment>
<proteinExistence type="predicted"/>
<organism evidence="2 3">
    <name type="scientific">Diacronema lutheri</name>
    <name type="common">Unicellular marine alga</name>
    <name type="synonym">Monochrysis lutheri</name>
    <dbReference type="NCBI Taxonomy" id="2081491"/>
    <lineage>
        <taxon>Eukaryota</taxon>
        <taxon>Haptista</taxon>
        <taxon>Haptophyta</taxon>
        <taxon>Pavlovophyceae</taxon>
        <taxon>Pavlovales</taxon>
        <taxon>Pavlovaceae</taxon>
        <taxon>Diacronema</taxon>
    </lineage>
</organism>
<gene>
    <name evidence="2" type="ORF">KFE25_006796</name>
</gene>
<reference evidence="2" key="1">
    <citation type="submission" date="2021-05" db="EMBL/GenBank/DDBJ databases">
        <title>The genome of the haptophyte Pavlova lutheri (Diacronema luteri, Pavlovales) - a model for lipid biosynthesis in eukaryotic algae.</title>
        <authorList>
            <person name="Hulatt C.J."/>
            <person name="Posewitz M.C."/>
        </authorList>
    </citation>
    <scope>NUCLEOTIDE SEQUENCE</scope>
    <source>
        <strain evidence="2">NIVA-4/92</strain>
    </source>
</reference>
<keyword evidence="3" id="KW-1185">Reference proteome</keyword>
<dbReference type="Proteomes" id="UP000751190">
    <property type="component" value="Unassembled WGS sequence"/>
</dbReference>
<dbReference type="OrthoDB" id="10661291at2759"/>
<feature type="compositionally biased region" description="Low complexity" evidence="1">
    <location>
        <begin position="715"/>
        <end position="727"/>
    </location>
</feature>
<evidence type="ECO:0000313" key="3">
    <source>
        <dbReference type="Proteomes" id="UP000751190"/>
    </source>
</evidence>
<evidence type="ECO:0000313" key="2">
    <source>
        <dbReference type="EMBL" id="KAG8467744.1"/>
    </source>
</evidence>
<name>A0A8J5XPL9_DIALT</name>
<dbReference type="EMBL" id="JAGTXO010000005">
    <property type="protein sequence ID" value="KAG8467744.1"/>
    <property type="molecule type" value="Genomic_DNA"/>
</dbReference>
<accession>A0A8J5XPL9</accession>
<feature type="compositionally biased region" description="Low complexity" evidence="1">
    <location>
        <begin position="796"/>
        <end position="810"/>
    </location>
</feature>
<sequence length="821" mass="84547">MDADAPTLHGAWALGCVDEARLPGSPWWAMQERLELVAASWLIRSGGTGMSKLQLRSRYEDGNRRPWAMIAHGGGLTLSASAGADVPHEVADLVDSLVLLVATEANERDGRPPPAVLDGAADAALAAAPDGLPTPHARLEASLQILGDSFARAHFPAVDRRPHLLEPPYLTRAAATRLRAGVRAQLRALMTAELRPATEAARAGVEAEYASAEAQPQTVASRKALACRAVEYRAHVAALASEALASEVRCGLDGHAAAERPVGPSEGPSAAHATAQRSASRVALGEGIASLLARRGGELDARVLEPLRATAAALPAGLRRIAWRGVLLGSAARAARERGGAVAGAADLVRRTSARIGRNASLSGARSTVEAPVRVLLRAAVRSAVGAPELWAPARADGAATERALRVLHARCLEVLSADYFAGPDPLDAGAPDGGALAPQPLASADGALLAAAVPLLVYAWRDVADADARAELGTVVAMLRELRSERALRGVGTLASAARAVADVARERPSHFEDLMWLAMRSGAAAASGAARGVEPPPVRTAAEAASLLAATIGGEWLMRGFCAALPAEAAAWACDQCVLRATEQEGADWPFLLTVARVVLIGASNAVRDARDARAGWPALRALLLRPQTQWTAARLRAACFPELARGDSRARAAGGGSGAGGGVPRLRLAQLGEARARAEQTAASADDAAAMAAERAALDEALSHLGKPRRGAAQPLAQSAPQASGDERPRPPSGHARSSDRASEAQGEGLLCNDRAPAQASSQMAASVRAAATDSARTGTARSERAGIEPSARGGSRSATPPSSARANPLSRLLGRGT</sequence>
<protein>
    <submittedName>
        <fullName evidence="2">Uncharacterized protein</fullName>
    </submittedName>
</protein>
<evidence type="ECO:0000256" key="1">
    <source>
        <dbReference type="SAM" id="MobiDB-lite"/>
    </source>
</evidence>
<dbReference type="AlphaFoldDB" id="A0A8J5XPL9"/>